<evidence type="ECO:0000313" key="2">
    <source>
        <dbReference type="EMBL" id="CAA9477984.1"/>
    </source>
</evidence>
<accession>A0A6J4RX24</accession>
<feature type="compositionally biased region" description="Basic residues" evidence="1">
    <location>
        <begin position="1"/>
        <end position="12"/>
    </location>
</feature>
<reference evidence="2" key="1">
    <citation type="submission" date="2020-02" db="EMBL/GenBank/DDBJ databases">
        <authorList>
            <person name="Meier V. D."/>
        </authorList>
    </citation>
    <scope>NUCLEOTIDE SEQUENCE</scope>
    <source>
        <strain evidence="2">AVDCRST_MAG05</strain>
    </source>
</reference>
<evidence type="ECO:0000256" key="1">
    <source>
        <dbReference type="SAM" id="MobiDB-lite"/>
    </source>
</evidence>
<name>A0A6J4RX24_9ACTN</name>
<feature type="region of interest" description="Disordered" evidence="1">
    <location>
        <begin position="1"/>
        <end position="163"/>
    </location>
</feature>
<gene>
    <name evidence="2" type="ORF">AVDCRST_MAG05-1084</name>
</gene>
<dbReference type="EMBL" id="CADCVM010000121">
    <property type="protein sequence ID" value="CAA9477984.1"/>
    <property type="molecule type" value="Genomic_DNA"/>
</dbReference>
<protein>
    <submittedName>
        <fullName evidence="2">Uncharacterized protein</fullName>
    </submittedName>
</protein>
<feature type="non-terminal residue" evidence="2">
    <location>
        <position position="1"/>
    </location>
</feature>
<feature type="non-terminal residue" evidence="2">
    <location>
        <position position="191"/>
    </location>
</feature>
<feature type="compositionally biased region" description="Basic and acidic residues" evidence="1">
    <location>
        <begin position="22"/>
        <end position="41"/>
    </location>
</feature>
<sequence>AGPRALRGRPRGAHGDPAQLYARDRLEAPRRPIRGLAERARARPPRVGDGPRPRRVRRPAGPLRPWTQPRPNRRPEGGPRPALPLRRGDGAPRLRDGPHTPHGTPVVARPRPRCRLRGVRGLPAPGARFPVAPDAAGPEVAKSRLLHPRNGRSVRRLPRPARGRLLRVPRGRVRLDRVDRRQAPGGHPERI</sequence>
<dbReference type="AlphaFoldDB" id="A0A6J4RX24"/>
<proteinExistence type="predicted"/>
<feature type="compositionally biased region" description="Basic and acidic residues" evidence="1">
    <location>
        <begin position="86"/>
        <end position="99"/>
    </location>
</feature>
<feature type="compositionally biased region" description="Basic residues" evidence="1">
    <location>
        <begin position="144"/>
        <end position="163"/>
    </location>
</feature>
<organism evidence="2">
    <name type="scientific">uncultured Rubrobacteraceae bacterium</name>
    <dbReference type="NCBI Taxonomy" id="349277"/>
    <lineage>
        <taxon>Bacteria</taxon>
        <taxon>Bacillati</taxon>
        <taxon>Actinomycetota</taxon>
        <taxon>Rubrobacteria</taxon>
        <taxon>Rubrobacterales</taxon>
        <taxon>Rubrobacteraceae</taxon>
        <taxon>environmental samples</taxon>
    </lineage>
</organism>